<name>A0ACC0U8W6_9AGAM</name>
<dbReference type="Proteomes" id="UP001207468">
    <property type="component" value="Unassembled WGS sequence"/>
</dbReference>
<comment type="caution">
    <text evidence="1">The sequence shown here is derived from an EMBL/GenBank/DDBJ whole genome shotgun (WGS) entry which is preliminary data.</text>
</comment>
<protein>
    <submittedName>
        <fullName evidence="1">Uncharacterized protein</fullName>
    </submittedName>
</protein>
<organism evidence="1 2">
    <name type="scientific">Russula earlei</name>
    <dbReference type="NCBI Taxonomy" id="71964"/>
    <lineage>
        <taxon>Eukaryota</taxon>
        <taxon>Fungi</taxon>
        <taxon>Dikarya</taxon>
        <taxon>Basidiomycota</taxon>
        <taxon>Agaricomycotina</taxon>
        <taxon>Agaricomycetes</taxon>
        <taxon>Russulales</taxon>
        <taxon>Russulaceae</taxon>
        <taxon>Russula</taxon>
    </lineage>
</organism>
<dbReference type="EMBL" id="JAGFNK010000106">
    <property type="protein sequence ID" value="KAI9507937.1"/>
    <property type="molecule type" value="Genomic_DNA"/>
</dbReference>
<sequence length="502" mass="53000">MASVVGVTKEASGKWHQHSWVRRWGGKSEGGGERGWQCQRVRVVGDGGNGEKGEGGGEMAADVEVEDVWGSLRKGGICHLAVAVVGSSPLQVAAADVGSDIVGGGGGFSYGGSMVAAAAPSVVVVLVVGGGDGAAMLELGKSKWWQQMAVRLWARPRRWWQCDDRDGWSRGNDRAHDGQRGDGSGRCGGDGRRCQWASLRLRGVAEGKARAAEAMEVSGKAEISKAGEVVTGDEGDETTEGTGAGETKVGVADKTAMAGTEVMMGKCGGEAAFVTIVGEAGMVTGGATEGVRDEAKAEVGRTEDAGVMVMGLDVVVEVSEAETVAREAGAGAGAIGVGRAVTEVDETEVMAMMTVGDGGMVVEAGDVRTVTVMEDKAGNGERETEDQNWLKKFYVNFLIDAFSYMYHCQLYRMASITKDALSTACDRIVPNPSFKETVDNFKEKFISRKDKYGRSQPYHRPPTPQAPSLVETSSKVSTFEQVLDPYTAIHEFLPMLTTLALH</sequence>
<evidence type="ECO:0000313" key="2">
    <source>
        <dbReference type="Proteomes" id="UP001207468"/>
    </source>
</evidence>
<proteinExistence type="predicted"/>
<gene>
    <name evidence="1" type="ORF">F5148DRAFT_1368116</name>
</gene>
<accession>A0ACC0U8W6</accession>
<evidence type="ECO:0000313" key="1">
    <source>
        <dbReference type="EMBL" id="KAI9507937.1"/>
    </source>
</evidence>
<reference evidence="1" key="1">
    <citation type="submission" date="2021-03" db="EMBL/GenBank/DDBJ databases">
        <title>Evolutionary priming and transition to the ectomycorrhizal habit in an iconic lineage of mushroom-forming fungi: is preadaptation a requirement?</title>
        <authorList>
            <consortium name="DOE Joint Genome Institute"/>
            <person name="Looney B.P."/>
            <person name="Miyauchi S."/>
            <person name="Morin E."/>
            <person name="Drula E."/>
            <person name="Courty P.E."/>
            <person name="Chicoki N."/>
            <person name="Fauchery L."/>
            <person name="Kohler A."/>
            <person name="Kuo A."/>
            <person name="LaButti K."/>
            <person name="Pangilinan J."/>
            <person name="Lipzen A."/>
            <person name="Riley R."/>
            <person name="Andreopoulos W."/>
            <person name="He G."/>
            <person name="Johnson J."/>
            <person name="Barry K.W."/>
            <person name="Grigoriev I.V."/>
            <person name="Nagy L."/>
            <person name="Hibbett D."/>
            <person name="Henrissat B."/>
            <person name="Matheny P.B."/>
            <person name="Labbe J."/>
            <person name="Martin A.F."/>
        </authorList>
    </citation>
    <scope>NUCLEOTIDE SEQUENCE</scope>
    <source>
        <strain evidence="1">BPL698</strain>
    </source>
</reference>
<keyword evidence="2" id="KW-1185">Reference proteome</keyword>